<feature type="transmembrane region" description="Helical" evidence="2">
    <location>
        <begin position="117"/>
        <end position="135"/>
    </location>
</feature>
<evidence type="ECO:0000256" key="1">
    <source>
        <dbReference type="SAM" id="MobiDB-lite"/>
    </source>
</evidence>
<accession>A0A2K8P9T7</accession>
<evidence type="ECO:0000313" key="4">
    <source>
        <dbReference type="Proteomes" id="UP000231791"/>
    </source>
</evidence>
<feature type="transmembrane region" description="Helical" evidence="2">
    <location>
        <begin position="188"/>
        <end position="208"/>
    </location>
</feature>
<evidence type="ECO:0000313" key="3">
    <source>
        <dbReference type="EMBL" id="ATZ23238.1"/>
    </source>
</evidence>
<sequence length="368" mass="37957">MPLPQPHMPRSHRARRGSRRAAVAPAAGKRAVRRPPLLPVAGRLRTSVVCASLAALVSLLVAARAGALTHLWDFLDFGSGVLSLVSLTSTVLWGLVATDRVLLESGHRLLAQGVHRGLAVAGLGFLALHIWVKVAEGHTAATAALVPFTDANRPVVIGLGTLAGYLFVSVAVSGALRSVFATNRRSMWWRALHIGAYPAWGASLVHGLKAGRAADLWVTAAYVLGVAGVMGLLAVRLRTRRREASAAVSAPQSATAARGARIPRPRGSSVRSASLAGPLGGRRGGPVGAPEGSARPAAATAPAAPVAQFAQNTQDMQDTQALQVTQPMQAVPPQPQHPPYAAAYAPGPAADVGAATGFGPLAGREGRR</sequence>
<gene>
    <name evidence="3" type="ORF">SLAV_06665</name>
</gene>
<dbReference type="GeneID" id="94019070"/>
<evidence type="ECO:0000256" key="2">
    <source>
        <dbReference type="SAM" id="Phobius"/>
    </source>
</evidence>
<dbReference type="Proteomes" id="UP000231791">
    <property type="component" value="Chromosome"/>
</dbReference>
<feature type="transmembrane region" description="Helical" evidence="2">
    <location>
        <begin position="155"/>
        <end position="176"/>
    </location>
</feature>
<feature type="region of interest" description="Disordered" evidence="1">
    <location>
        <begin position="244"/>
        <end position="305"/>
    </location>
</feature>
<feature type="compositionally biased region" description="Basic residues" evidence="1">
    <location>
        <begin position="9"/>
        <end position="19"/>
    </location>
</feature>
<feature type="compositionally biased region" description="Gly residues" evidence="1">
    <location>
        <begin position="278"/>
        <end position="287"/>
    </location>
</feature>
<feature type="compositionally biased region" description="Low complexity" evidence="1">
    <location>
        <begin position="288"/>
        <end position="305"/>
    </location>
</feature>
<reference evidence="3 4" key="1">
    <citation type="submission" date="2017-11" db="EMBL/GenBank/DDBJ databases">
        <title>Complete genome sequence of Streptomyces lavendulae subsp. lavendulae CCM 3239 (formerly 'Streptomyces aureofaciens CCM 3239'), the producer of the angucycline-type antibiotic auricin.</title>
        <authorList>
            <person name="Busche T."/>
            <person name="Novakova R."/>
            <person name="Al'Dilaimi A."/>
            <person name="Homerova D."/>
            <person name="Feckova L."/>
            <person name="Rezuchova B."/>
            <person name="Mingyar E."/>
            <person name="Csolleiova D."/>
            <person name="Bekeova C."/>
            <person name="Winkler A."/>
            <person name="Sevcikova B."/>
            <person name="Kalinowski J."/>
            <person name="Kormanec J."/>
            <person name="Ruckert C."/>
        </authorList>
    </citation>
    <scope>NUCLEOTIDE SEQUENCE [LARGE SCALE GENOMIC DNA]</scope>
    <source>
        <strain evidence="3 4">CCM 3239</strain>
    </source>
</reference>
<dbReference type="EMBL" id="CP024985">
    <property type="protein sequence ID" value="ATZ23238.1"/>
    <property type="molecule type" value="Genomic_DNA"/>
</dbReference>
<keyword evidence="2" id="KW-1133">Transmembrane helix</keyword>
<feature type="transmembrane region" description="Helical" evidence="2">
    <location>
        <begin position="77"/>
        <end position="96"/>
    </location>
</feature>
<name>A0A2K8P9T7_STRLA</name>
<dbReference type="KEGG" id="slx:SLAV_06665"/>
<feature type="region of interest" description="Disordered" evidence="1">
    <location>
        <begin position="1"/>
        <end position="28"/>
    </location>
</feature>
<dbReference type="RefSeq" id="WP_158740422.1">
    <property type="nucleotide sequence ID" value="NZ_CP024985.1"/>
</dbReference>
<organism evidence="3 4">
    <name type="scientific">Streptomyces lavendulae subsp. lavendulae</name>
    <dbReference type="NCBI Taxonomy" id="58340"/>
    <lineage>
        <taxon>Bacteria</taxon>
        <taxon>Bacillati</taxon>
        <taxon>Actinomycetota</taxon>
        <taxon>Actinomycetes</taxon>
        <taxon>Kitasatosporales</taxon>
        <taxon>Streptomycetaceae</taxon>
        <taxon>Streptomyces</taxon>
    </lineage>
</organism>
<keyword evidence="4" id="KW-1185">Reference proteome</keyword>
<feature type="transmembrane region" description="Helical" evidence="2">
    <location>
        <begin position="214"/>
        <end position="235"/>
    </location>
</feature>
<dbReference type="AlphaFoldDB" id="A0A2K8P9T7"/>
<dbReference type="OrthoDB" id="4282511at2"/>
<protein>
    <submittedName>
        <fullName evidence="3">Uncharacterized protein</fullName>
    </submittedName>
</protein>
<keyword evidence="2" id="KW-0472">Membrane</keyword>
<keyword evidence="2" id="KW-0812">Transmembrane</keyword>
<feature type="compositionally biased region" description="Low complexity" evidence="1">
    <location>
        <begin position="245"/>
        <end position="267"/>
    </location>
</feature>
<proteinExistence type="predicted"/>